<protein>
    <submittedName>
        <fullName evidence="2">Uncharacterized protein</fullName>
    </submittedName>
</protein>
<gene>
    <name evidence="2" type="ORF">EVAR_96738_1</name>
</gene>
<evidence type="ECO:0000256" key="1">
    <source>
        <dbReference type="SAM" id="MobiDB-lite"/>
    </source>
</evidence>
<proteinExistence type="predicted"/>
<dbReference type="EMBL" id="BGZK01001034">
    <property type="protein sequence ID" value="GBP69224.1"/>
    <property type="molecule type" value="Genomic_DNA"/>
</dbReference>
<name>A0A4C1Y2M5_EUMVA</name>
<feature type="region of interest" description="Disordered" evidence="1">
    <location>
        <begin position="82"/>
        <end position="127"/>
    </location>
</feature>
<keyword evidence="3" id="KW-1185">Reference proteome</keyword>
<dbReference type="AlphaFoldDB" id="A0A4C1Y2M5"/>
<evidence type="ECO:0000313" key="3">
    <source>
        <dbReference type="Proteomes" id="UP000299102"/>
    </source>
</evidence>
<feature type="compositionally biased region" description="Low complexity" evidence="1">
    <location>
        <begin position="118"/>
        <end position="127"/>
    </location>
</feature>
<dbReference type="Proteomes" id="UP000299102">
    <property type="component" value="Unassembled WGS sequence"/>
</dbReference>
<organism evidence="2 3">
    <name type="scientific">Eumeta variegata</name>
    <name type="common">Bagworm moth</name>
    <name type="synonym">Eumeta japonica</name>
    <dbReference type="NCBI Taxonomy" id="151549"/>
    <lineage>
        <taxon>Eukaryota</taxon>
        <taxon>Metazoa</taxon>
        <taxon>Ecdysozoa</taxon>
        <taxon>Arthropoda</taxon>
        <taxon>Hexapoda</taxon>
        <taxon>Insecta</taxon>
        <taxon>Pterygota</taxon>
        <taxon>Neoptera</taxon>
        <taxon>Endopterygota</taxon>
        <taxon>Lepidoptera</taxon>
        <taxon>Glossata</taxon>
        <taxon>Ditrysia</taxon>
        <taxon>Tineoidea</taxon>
        <taxon>Psychidae</taxon>
        <taxon>Oiketicinae</taxon>
        <taxon>Eumeta</taxon>
    </lineage>
</organism>
<reference evidence="2 3" key="1">
    <citation type="journal article" date="2019" name="Commun. Biol.">
        <title>The bagworm genome reveals a unique fibroin gene that provides high tensile strength.</title>
        <authorList>
            <person name="Kono N."/>
            <person name="Nakamura H."/>
            <person name="Ohtoshi R."/>
            <person name="Tomita M."/>
            <person name="Numata K."/>
            <person name="Arakawa K."/>
        </authorList>
    </citation>
    <scope>NUCLEOTIDE SEQUENCE [LARGE SCALE GENOMIC DNA]</scope>
</reference>
<accession>A0A4C1Y2M5</accession>
<evidence type="ECO:0000313" key="2">
    <source>
        <dbReference type="EMBL" id="GBP69224.1"/>
    </source>
</evidence>
<sequence length="127" mass="14294">MYWSWGEFTDWKRVYWSKASVFGQTQVCWLVASLLDGAHSIYWRRVYWPEASVLDWGEDAVVFIKEYDCLQVLGERVHASSYPLPRSASGRGAPARRGRARRPSSAPTAVKSAERALRGAAAAADRT</sequence>
<comment type="caution">
    <text evidence="2">The sequence shown here is derived from an EMBL/GenBank/DDBJ whole genome shotgun (WGS) entry which is preliminary data.</text>
</comment>